<accession>A0AAN5D3L0</accession>
<reference evidence="3" key="1">
    <citation type="submission" date="2022-10" db="EMBL/GenBank/DDBJ databases">
        <title>Genome assembly of Pristionchus species.</title>
        <authorList>
            <person name="Yoshida K."/>
            <person name="Sommer R.J."/>
        </authorList>
    </citation>
    <scope>NUCLEOTIDE SEQUENCE [LARGE SCALE GENOMIC DNA]</scope>
    <source>
        <strain evidence="3">RS5460</strain>
    </source>
</reference>
<evidence type="ECO:0000256" key="1">
    <source>
        <dbReference type="SAM" id="MobiDB-lite"/>
    </source>
</evidence>
<evidence type="ECO:0000313" key="2">
    <source>
        <dbReference type="EMBL" id="GMR55445.1"/>
    </source>
</evidence>
<gene>
    <name evidence="2" type="ORF">PMAYCL1PPCAC_25640</name>
</gene>
<name>A0AAN5D3L0_9BILA</name>
<keyword evidence="3" id="KW-1185">Reference proteome</keyword>
<feature type="region of interest" description="Disordered" evidence="1">
    <location>
        <begin position="112"/>
        <end position="131"/>
    </location>
</feature>
<dbReference type="EMBL" id="BTRK01000005">
    <property type="protein sequence ID" value="GMR55445.1"/>
    <property type="molecule type" value="Genomic_DNA"/>
</dbReference>
<evidence type="ECO:0000313" key="3">
    <source>
        <dbReference type="Proteomes" id="UP001328107"/>
    </source>
</evidence>
<dbReference type="AlphaFoldDB" id="A0AAN5D3L0"/>
<organism evidence="2 3">
    <name type="scientific">Pristionchus mayeri</name>
    <dbReference type="NCBI Taxonomy" id="1317129"/>
    <lineage>
        <taxon>Eukaryota</taxon>
        <taxon>Metazoa</taxon>
        <taxon>Ecdysozoa</taxon>
        <taxon>Nematoda</taxon>
        <taxon>Chromadorea</taxon>
        <taxon>Rhabditida</taxon>
        <taxon>Rhabditina</taxon>
        <taxon>Diplogasteromorpha</taxon>
        <taxon>Diplogasteroidea</taxon>
        <taxon>Neodiplogasteridae</taxon>
        <taxon>Pristionchus</taxon>
    </lineage>
</organism>
<dbReference type="Proteomes" id="UP001328107">
    <property type="component" value="Unassembled WGS sequence"/>
</dbReference>
<proteinExistence type="predicted"/>
<sequence length="131" mass="14501">LITKENREKHLVLLVHGHGGQNVTTLWMDTDTGVKDWCQKCSTSNLLSVDMLVEKAKSLRHAPGISIYPLHCRTRQSLTPPPTLLTQPLGNDLVRVCMGALPGFRVFSVRPLDPPASESSGRTRHTVLPKQ</sequence>
<comment type="caution">
    <text evidence="2">The sequence shown here is derived from an EMBL/GenBank/DDBJ whole genome shotgun (WGS) entry which is preliminary data.</text>
</comment>
<feature type="non-terminal residue" evidence="2">
    <location>
        <position position="1"/>
    </location>
</feature>
<feature type="compositionally biased region" description="Basic residues" evidence="1">
    <location>
        <begin position="122"/>
        <end position="131"/>
    </location>
</feature>
<protein>
    <submittedName>
        <fullName evidence="2">Uncharacterized protein</fullName>
    </submittedName>
</protein>